<reference evidence="1" key="1">
    <citation type="submission" date="2021-01" db="EMBL/GenBank/DDBJ databases">
        <authorList>
            <consortium name="Genoscope - CEA"/>
            <person name="William W."/>
        </authorList>
    </citation>
    <scope>NUCLEOTIDE SEQUENCE</scope>
</reference>
<organism evidence="1 2">
    <name type="scientific">Paramecium sonneborni</name>
    <dbReference type="NCBI Taxonomy" id="65129"/>
    <lineage>
        <taxon>Eukaryota</taxon>
        <taxon>Sar</taxon>
        <taxon>Alveolata</taxon>
        <taxon>Ciliophora</taxon>
        <taxon>Intramacronucleata</taxon>
        <taxon>Oligohymenophorea</taxon>
        <taxon>Peniculida</taxon>
        <taxon>Parameciidae</taxon>
        <taxon>Paramecium</taxon>
    </lineage>
</organism>
<proteinExistence type="predicted"/>
<evidence type="ECO:0000313" key="1">
    <source>
        <dbReference type="EMBL" id="CAD8086675.1"/>
    </source>
</evidence>
<name>A0A8S1NCA9_9CILI</name>
<comment type="caution">
    <text evidence="1">The sequence shown here is derived from an EMBL/GenBank/DDBJ whole genome shotgun (WGS) entry which is preliminary data.</text>
</comment>
<accession>A0A8S1NCA9</accession>
<dbReference type="EMBL" id="CAJJDN010000050">
    <property type="protein sequence ID" value="CAD8086675.1"/>
    <property type="molecule type" value="Genomic_DNA"/>
</dbReference>
<gene>
    <name evidence="1" type="ORF">PSON_ATCC_30995.1.T0500133</name>
</gene>
<evidence type="ECO:0000313" key="2">
    <source>
        <dbReference type="Proteomes" id="UP000692954"/>
    </source>
</evidence>
<protein>
    <submittedName>
        <fullName evidence="1">Uncharacterized protein</fullName>
    </submittedName>
</protein>
<sequence>MEICGQFCKLHPQERLTTAHINLQVKRRYKFAQEYKRFNRFVQDPHIEITKDITKQMWGMSKELGKLLLMVAKKYGFVRNIKGQQSFSLDSIKKRNFPDQQFRNEEQNAQ</sequence>
<dbReference type="AlphaFoldDB" id="A0A8S1NCA9"/>
<dbReference type="Proteomes" id="UP000692954">
    <property type="component" value="Unassembled WGS sequence"/>
</dbReference>
<keyword evidence="2" id="KW-1185">Reference proteome</keyword>